<evidence type="ECO:0000256" key="3">
    <source>
        <dbReference type="ARBA" id="ARBA00022806"/>
    </source>
</evidence>
<evidence type="ECO:0000259" key="6">
    <source>
        <dbReference type="PROSITE" id="PS51194"/>
    </source>
</evidence>
<dbReference type="InterPro" id="IPR014001">
    <property type="entry name" value="Helicase_ATP-bd"/>
</dbReference>
<evidence type="ECO:0000259" key="7">
    <source>
        <dbReference type="PROSITE" id="PS51195"/>
    </source>
</evidence>
<dbReference type="AlphaFoldDB" id="A0A381MZE7"/>
<dbReference type="Pfam" id="PF00271">
    <property type="entry name" value="Helicase_C"/>
    <property type="match status" value="1"/>
</dbReference>
<gene>
    <name evidence="8" type="ORF">METZ01_LOCUS594</name>
</gene>
<dbReference type="SMART" id="SM00487">
    <property type="entry name" value="DEXDc"/>
    <property type="match status" value="1"/>
</dbReference>
<dbReference type="PROSITE" id="PS51195">
    <property type="entry name" value="Q_MOTIF"/>
    <property type="match status" value="1"/>
</dbReference>
<dbReference type="SUPFAM" id="SSF52540">
    <property type="entry name" value="P-loop containing nucleoside triphosphate hydrolases"/>
    <property type="match status" value="1"/>
</dbReference>
<protein>
    <recommendedName>
        <fullName evidence="9">RNA helicase</fullName>
    </recommendedName>
</protein>
<evidence type="ECO:0008006" key="9">
    <source>
        <dbReference type="Google" id="ProtNLM"/>
    </source>
</evidence>
<feature type="domain" description="Helicase ATP-binding" evidence="5">
    <location>
        <begin position="34"/>
        <end position="205"/>
    </location>
</feature>
<evidence type="ECO:0000313" key="8">
    <source>
        <dbReference type="EMBL" id="SUZ47740.1"/>
    </source>
</evidence>
<evidence type="ECO:0000256" key="4">
    <source>
        <dbReference type="ARBA" id="ARBA00022840"/>
    </source>
</evidence>
<dbReference type="InterPro" id="IPR001650">
    <property type="entry name" value="Helicase_C-like"/>
</dbReference>
<dbReference type="GO" id="GO:0005829">
    <property type="term" value="C:cytosol"/>
    <property type="evidence" value="ECO:0007669"/>
    <property type="project" value="TreeGrafter"/>
</dbReference>
<proteinExistence type="predicted"/>
<evidence type="ECO:0000256" key="1">
    <source>
        <dbReference type="ARBA" id="ARBA00022741"/>
    </source>
</evidence>
<feature type="non-terminal residue" evidence="8">
    <location>
        <position position="1"/>
    </location>
</feature>
<keyword evidence="4" id="KW-0067">ATP-binding</keyword>
<dbReference type="Pfam" id="PF00270">
    <property type="entry name" value="DEAD"/>
    <property type="match status" value="1"/>
</dbReference>
<dbReference type="InterPro" id="IPR027417">
    <property type="entry name" value="P-loop_NTPase"/>
</dbReference>
<dbReference type="GO" id="GO:0005524">
    <property type="term" value="F:ATP binding"/>
    <property type="evidence" value="ECO:0007669"/>
    <property type="project" value="UniProtKB-KW"/>
</dbReference>
<dbReference type="GO" id="GO:0016787">
    <property type="term" value="F:hydrolase activity"/>
    <property type="evidence" value="ECO:0007669"/>
    <property type="project" value="UniProtKB-KW"/>
</dbReference>
<keyword evidence="1" id="KW-0547">Nucleotide-binding</keyword>
<dbReference type="CDD" id="cd00268">
    <property type="entry name" value="DEADc"/>
    <property type="match status" value="1"/>
</dbReference>
<dbReference type="PROSITE" id="PS51192">
    <property type="entry name" value="HELICASE_ATP_BIND_1"/>
    <property type="match status" value="1"/>
</dbReference>
<evidence type="ECO:0000256" key="2">
    <source>
        <dbReference type="ARBA" id="ARBA00022801"/>
    </source>
</evidence>
<sequence length="386" mass="42412">VTTTFAQLGVPQDLIDTLAKQGIESPFAIQTLAIGDAMAGRDVCGKAKTGSGKTLAFSLPAIAHTERHQQGKPTTLVLTPTRELANQIAGVVEPLAKARQLRPIAVYGGTNIDKQIETISNGIDIIIATPGRLIDLIDRTAVDVAAVQRVVVDEADRMADMGFLPQVEWILRHIKANHQTMLFSATLDGAVDTVVKRHLTDPVFHEVFEPEVTVSEMGHVFMAVHKMNRVQVASRIIGQASKTLLFTRTKRGADQLERELRSEGVKAAAIHGDLRQTQREKALNDFSKGKLKALVATDVAARGLHVDDVGVVIHYNPPEDHKTYLHRSGRTARAGATGTAVTMFLWDEELQVRQLQRRLGLKLPLHEVFSNDARLDDLPAWVRQQN</sequence>
<dbReference type="PANTHER" id="PTHR47959:SF13">
    <property type="entry name" value="ATP-DEPENDENT RNA HELICASE RHLE"/>
    <property type="match status" value="1"/>
</dbReference>
<dbReference type="InterPro" id="IPR011545">
    <property type="entry name" value="DEAD/DEAH_box_helicase_dom"/>
</dbReference>
<dbReference type="CDD" id="cd18787">
    <property type="entry name" value="SF2_C_DEAD"/>
    <property type="match status" value="1"/>
</dbReference>
<dbReference type="GO" id="GO:0003676">
    <property type="term" value="F:nucleic acid binding"/>
    <property type="evidence" value="ECO:0007669"/>
    <property type="project" value="InterPro"/>
</dbReference>
<evidence type="ECO:0000259" key="5">
    <source>
        <dbReference type="PROSITE" id="PS51192"/>
    </source>
</evidence>
<dbReference type="InterPro" id="IPR050079">
    <property type="entry name" value="DEAD_box_RNA_helicase"/>
</dbReference>
<organism evidence="8">
    <name type="scientific">marine metagenome</name>
    <dbReference type="NCBI Taxonomy" id="408172"/>
    <lineage>
        <taxon>unclassified sequences</taxon>
        <taxon>metagenomes</taxon>
        <taxon>ecological metagenomes</taxon>
    </lineage>
</organism>
<reference evidence="8" key="1">
    <citation type="submission" date="2018-05" db="EMBL/GenBank/DDBJ databases">
        <authorList>
            <person name="Lanie J.A."/>
            <person name="Ng W.-L."/>
            <person name="Kazmierczak K.M."/>
            <person name="Andrzejewski T.M."/>
            <person name="Davidsen T.M."/>
            <person name="Wayne K.J."/>
            <person name="Tettelin H."/>
            <person name="Glass J.I."/>
            <person name="Rusch D."/>
            <person name="Podicherti R."/>
            <person name="Tsui H.-C.T."/>
            <person name="Winkler M.E."/>
        </authorList>
    </citation>
    <scope>NUCLEOTIDE SEQUENCE</scope>
</reference>
<keyword evidence="3" id="KW-0347">Helicase</keyword>
<dbReference type="Gene3D" id="3.40.50.300">
    <property type="entry name" value="P-loop containing nucleotide triphosphate hydrolases"/>
    <property type="match status" value="2"/>
</dbReference>
<dbReference type="PROSITE" id="PS51194">
    <property type="entry name" value="HELICASE_CTER"/>
    <property type="match status" value="1"/>
</dbReference>
<feature type="domain" description="Helicase C-terminal" evidence="6">
    <location>
        <begin position="228"/>
        <end position="376"/>
    </location>
</feature>
<dbReference type="SMART" id="SM00490">
    <property type="entry name" value="HELICc"/>
    <property type="match status" value="1"/>
</dbReference>
<keyword evidence="2" id="KW-0378">Hydrolase</keyword>
<dbReference type="EMBL" id="UINC01000033">
    <property type="protein sequence ID" value="SUZ47740.1"/>
    <property type="molecule type" value="Genomic_DNA"/>
</dbReference>
<accession>A0A381MZE7</accession>
<name>A0A381MZE7_9ZZZZ</name>
<feature type="domain" description="DEAD-box RNA helicase Q" evidence="7">
    <location>
        <begin position="3"/>
        <end position="31"/>
    </location>
</feature>
<dbReference type="GO" id="GO:0003724">
    <property type="term" value="F:RNA helicase activity"/>
    <property type="evidence" value="ECO:0007669"/>
    <property type="project" value="InterPro"/>
</dbReference>
<dbReference type="InterPro" id="IPR014014">
    <property type="entry name" value="RNA_helicase_DEAD_Q_motif"/>
</dbReference>
<dbReference type="PANTHER" id="PTHR47959">
    <property type="entry name" value="ATP-DEPENDENT RNA HELICASE RHLE-RELATED"/>
    <property type="match status" value="1"/>
</dbReference>
<dbReference type="InterPro" id="IPR044742">
    <property type="entry name" value="DEAD/DEAH_RhlB"/>
</dbReference>